<accession>A0A176WHV8</accession>
<feature type="transmembrane region" description="Helical" evidence="6">
    <location>
        <begin position="113"/>
        <end position="131"/>
    </location>
</feature>
<feature type="transmembrane region" description="Helical" evidence="6">
    <location>
        <begin position="302"/>
        <end position="325"/>
    </location>
</feature>
<feature type="transmembrane region" description="Helical" evidence="6">
    <location>
        <begin position="275"/>
        <end position="295"/>
    </location>
</feature>
<dbReference type="EMBL" id="AP019869">
    <property type="protein sequence ID" value="BBN07426.1"/>
    <property type="molecule type" value="Genomic_DNA"/>
</dbReference>
<evidence type="ECO:0000256" key="2">
    <source>
        <dbReference type="ARBA" id="ARBA00007635"/>
    </source>
</evidence>
<evidence type="ECO:0000256" key="4">
    <source>
        <dbReference type="ARBA" id="ARBA00022989"/>
    </source>
</evidence>
<evidence type="ECO:0000259" key="7">
    <source>
        <dbReference type="Pfam" id="PF00892"/>
    </source>
</evidence>
<keyword evidence="5 6" id="KW-0472">Membrane</keyword>
<reference evidence="9 10" key="1">
    <citation type="submission" date="2016-03" db="EMBL/GenBank/DDBJ databases">
        <title>Mechanisms controlling the formation of the plant cell surface in tip-growing cells are functionally conserved among land plants.</title>
        <authorList>
            <person name="Honkanen S."/>
            <person name="Jones V.A."/>
            <person name="Morieri G."/>
            <person name="Champion C."/>
            <person name="Hetherington A.J."/>
            <person name="Kelly S."/>
            <person name="Saint-Marcoux D."/>
            <person name="Proust H."/>
            <person name="Prescott H."/>
            <person name="Dolan L."/>
        </authorList>
    </citation>
    <scope>NUCLEOTIDE SEQUENCE [LARGE SCALE GENOMIC DNA]</scope>
    <source>
        <strain evidence="10">cv. Tak-1 and cv. Tak-2</strain>
        <tissue evidence="9">Whole gametophyte</tissue>
    </source>
</reference>
<dbReference type="PANTHER" id="PTHR31218">
    <property type="entry name" value="WAT1-RELATED PROTEIN"/>
    <property type="match status" value="1"/>
</dbReference>
<dbReference type="Pfam" id="PF00892">
    <property type="entry name" value="EamA"/>
    <property type="match status" value="2"/>
</dbReference>
<evidence type="ECO:0000256" key="3">
    <source>
        <dbReference type="ARBA" id="ARBA00022692"/>
    </source>
</evidence>
<dbReference type="GO" id="GO:0016020">
    <property type="term" value="C:membrane"/>
    <property type="evidence" value="ECO:0007669"/>
    <property type="project" value="UniProtKB-SubCell"/>
</dbReference>
<name>A0A176WHV8_MARPO</name>
<feature type="transmembrane region" description="Helical" evidence="6">
    <location>
        <begin position="80"/>
        <end position="101"/>
    </location>
</feature>
<keyword evidence="10" id="KW-1185">Reference proteome</keyword>
<feature type="transmembrane region" description="Helical" evidence="6">
    <location>
        <begin position="20"/>
        <end position="41"/>
    </location>
</feature>
<proteinExistence type="inferred from homology"/>
<comment type="similarity">
    <text evidence="2 6">Belongs to the drug/metabolite transporter (DMT) superfamily. Plant drug/metabolite exporter (P-DME) (TC 2.A.7.4) family.</text>
</comment>
<evidence type="ECO:0000256" key="1">
    <source>
        <dbReference type="ARBA" id="ARBA00004141"/>
    </source>
</evidence>
<evidence type="ECO:0000313" key="11">
    <source>
        <dbReference type="Proteomes" id="UP001162541"/>
    </source>
</evidence>
<dbReference type="GO" id="GO:0022857">
    <property type="term" value="F:transmembrane transporter activity"/>
    <property type="evidence" value="ECO:0007669"/>
    <property type="project" value="InterPro"/>
</dbReference>
<feature type="transmembrane region" description="Helical" evidence="6">
    <location>
        <begin position="331"/>
        <end position="351"/>
    </location>
</feature>
<evidence type="ECO:0000313" key="10">
    <source>
        <dbReference type="Proteomes" id="UP000077202"/>
    </source>
</evidence>
<evidence type="ECO:0000313" key="9">
    <source>
        <dbReference type="EMBL" id="OAE32669.1"/>
    </source>
</evidence>
<protein>
    <recommendedName>
        <fullName evidence="6">WAT1-related protein</fullName>
    </recommendedName>
</protein>
<evidence type="ECO:0000313" key="8">
    <source>
        <dbReference type="EMBL" id="BBN07426.1"/>
    </source>
</evidence>
<dbReference type="InterPro" id="IPR037185">
    <property type="entry name" value="EmrE-like"/>
</dbReference>
<keyword evidence="4 6" id="KW-1133">Transmembrane helix</keyword>
<comment type="subcellular location">
    <subcellularLocation>
        <location evidence="1 6">Membrane</location>
        <topology evidence="1 6">Multi-pass membrane protein</topology>
    </subcellularLocation>
</comment>
<evidence type="ECO:0000256" key="5">
    <source>
        <dbReference type="ARBA" id="ARBA00023136"/>
    </source>
</evidence>
<feature type="domain" description="EamA" evidence="7">
    <location>
        <begin position="18"/>
        <end position="138"/>
    </location>
</feature>
<evidence type="ECO:0000256" key="6">
    <source>
        <dbReference type="RuleBase" id="RU363077"/>
    </source>
</evidence>
<dbReference type="InterPro" id="IPR030184">
    <property type="entry name" value="WAT1-related"/>
</dbReference>
<feature type="domain" description="EamA" evidence="7">
    <location>
        <begin position="211"/>
        <end position="349"/>
    </location>
</feature>
<dbReference type="AlphaFoldDB" id="A0A176WHV8"/>
<dbReference type="Proteomes" id="UP001162541">
    <property type="component" value="Chromosome 4"/>
</dbReference>
<gene>
    <name evidence="9" type="ORF">AXG93_632s1190</name>
    <name evidence="8" type="ORF">Mp_4g03760</name>
</gene>
<feature type="transmembrane region" description="Helical" evidence="6">
    <location>
        <begin position="209"/>
        <end position="229"/>
    </location>
</feature>
<dbReference type="EMBL" id="LVLJ01000758">
    <property type="protein sequence ID" value="OAE32669.1"/>
    <property type="molecule type" value="Genomic_DNA"/>
</dbReference>
<sequence>MTQERMDSIEAYKSQIPAHLAMIVCQVLAALYYVVCRVILVGGMNRIILSFYRDVVAMIILIPAAYFIDRGNRLKFSYNVIVRLLLLGLFGVYGSNYLLFVGIEFTSAEFTSALQPVAPALVALIAIAFGFEEIYWHRRDGQVKALGIAISCVGGVLMTFYKGPPVLPWKFVGDNTPWVPVNDNFPNLLANGTLNTVKTTFHDWGLTGWQFGALCLIGNTLCLALYLNLQGPLLRRYPAPVSVVAYSYGVGTILMGITGYYAVKDPNAWHLSWNTNLAAIVYTGVLGSALNYSLISWSLHRVGPLFVACYLPVQPVATALLALAIVGTTVYLGSVIGTVLIMIGLLLVTWAHEERRRLSLLSKLIFQRRYSDSFNYSNPREPLIEELPPRFHIRPQS</sequence>
<feature type="transmembrane region" description="Helical" evidence="6">
    <location>
        <begin position="47"/>
        <end position="68"/>
    </location>
</feature>
<reference evidence="8" key="2">
    <citation type="journal article" date="2019" name="Curr. Biol.">
        <title>Chromatin organization in early land plants reveals an ancestral association between H3K27me3, transposons, and constitutive heterochromatin.</title>
        <authorList>
            <person name="Montgomery S.A."/>
            <person name="Tanizawa Y."/>
            <person name="Galik B."/>
            <person name="Wang N."/>
            <person name="Ito T."/>
            <person name="Mochizuki T."/>
            <person name="Akimcheva S."/>
            <person name="Bowman J."/>
            <person name="Cognat V."/>
            <person name="Drouard L."/>
            <person name="Ekker H."/>
            <person name="Houng S."/>
            <person name="Kohchi T."/>
            <person name="Lin S."/>
            <person name="Liu L.D."/>
            <person name="Nakamura Y."/>
            <person name="Valeeva L.R."/>
            <person name="Shakirov E.V."/>
            <person name="Shippen D.E."/>
            <person name="Wei W."/>
            <person name="Yagura M."/>
            <person name="Yamaoka S."/>
            <person name="Yamato K.T."/>
            <person name="Liu C."/>
            <person name="Berger F."/>
        </authorList>
    </citation>
    <scope>NUCLEOTIDE SEQUENCE [LARGE SCALE GENOMIC DNA]</scope>
    <source>
        <strain evidence="8">Tak-1</strain>
    </source>
</reference>
<dbReference type="SUPFAM" id="SSF103481">
    <property type="entry name" value="Multidrug resistance efflux transporter EmrE"/>
    <property type="match status" value="2"/>
</dbReference>
<organism evidence="9 10">
    <name type="scientific">Marchantia polymorpha subsp. ruderalis</name>
    <dbReference type="NCBI Taxonomy" id="1480154"/>
    <lineage>
        <taxon>Eukaryota</taxon>
        <taxon>Viridiplantae</taxon>
        <taxon>Streptophyta</taxon>
        <taxon>Embryophyta</taxon>
        <taxon>Marchantiophyta</taxon>
        <taxon>Marchantiopsida</taxon>
        <taxon>Marchantiidae</taxon>
        <taxon>Marchantiales</taxon>
        <taxon>Marchantiaceae</taxon>
        <taxon>Marchantia</taxon>
    </lineage>
</organism>
<dbReference type="Proteomes" id="UP000077202">
    <property type="component" value="Unassembled WGS sequence"/>
</dbReference>
<keyword evidence="3 6" id="KW-0812">Transmembrane</keyword>
<feature type="transmembrane region" description="Helical" evidence="6">
    <location>
        <begin position="241"/>
        <end position="263"/>
    </location>
</feature>
<reference evidence="11" key="3">
    <citation type="journal article" date="2020" name="Curr. Biol.">
        <title>Chromatin organization in early land plants reveals an ancestral association between H3K27me3, transposons, and constitutive heterochromatin.</title>
        <authorList>
            <person name="Montgomery S.A."/>
            <person name="Tanizawa Y."/>
            <person name="Galik B."/>
            <person name="Wang N."/>
            <person name="Ito T."/>
            <person name="Mochizuki T."/>
            <person name="Akimcheva S."/>
            <person name="Bowman J.L."/>
            <person name="Cognat V."/>
            <person name="Marechal-Drouard L."/>
            <person name="Ekker H."/>
            <person name="Hong S.F."/>
            <person name="Kohchi T."/>
            <person name="Lin S.S."/>
            <person name="Liu L.D."/>
            <person name="Nakamura Y."/>
            <person name="Valeeva L.R."/>
            <person name="Shakirov E.V."/>
            <person name="Shippen D.E."/>
            <person name="Wei W.L."/>
            <person name="Yagura M."/>
            <person name="Yamaoka S."/>
            <person name="Yamato K.T."/>
            <person name="Liu C."/>
            <person name="Berger F."/>
        </authorList>
    </citation>
    <scope>NUCLEOTIDE SEQUENCE [LARGE SCALE GENOMIC DNA]</scope>
    <source>
        <strain evidence="11">Tak-1</strain>
    </source>
</reference>
<feature type="transmembrane region" description="Helical" evidence="6">
    <location>
        <begin position="143"/>
        <end position="161"/>
    </location>
</feature>
<dbReference type="InterPro" id="IPR000620">
    <property type="entry name" value="EamA_dom"/>
</dbReference>